<dbReference type="Proteomes" id="UP000076532">
    <property type="component" value="Unassembled WGS sequence"/>
</dbReference>
<accession>A0A166GNF6</accession>
<evidence type="ECO:0000313" key="2">
    <source>
        <dbReference type="Proteomes" id="UP000076532"/>
    </source>
</evidence>
<name>A0A166GNF6_9AGAM</name>
<organism evidence="1 2">
    <name type="scientific">Athelia psychrophila</name>
    <dbReference type="NCBI Taxonomy" id="1759441"/>
    <lineage>
        <taxon>Eukaryota</taxon>
        <taxon>Fungi</taxon>
        <taxon>Dikarya</taxon>
        <taxon>Basidiomycota</taxon>
        <taxon>Agaricomycotina</taxon>
        <taxon>Agaricomycetes</taxon>
        <taxon>Agaricomycetidae</taxon>
        <taxon>Atheliales</taxon>
        <taxon>Atheliaceae</taxon>
        <taxon>Athelia</taxon>
    </lineage>
</organism>
<evidence type="ECO:0000313" key="1">
    <source>
        <dbReference type="EMBL" id="KZP18012.1"/>
    </source>
</evidence>
<proteinExistence type="predicted"/>
<dbReference type="AlphaFoldDB" id="A0A166GNF6"/>
<reference evidence="1 2" key="1">
    <citation type="journal article" date="2016" name="Mol. Biol. Evol.">
        <title>Comparative Genomics of Early-Diverging Mushroom-Forming Fungi Provides Insights into the Origins of Lignocellulose Decay Capabilities.</title>
        <authorList>
            <person name="Nagy L.G."/>
            <person name="Riley R."/>
            <person name="Tritt A."/>
            <person name="Adam C."/>
            <person name="Daum C."/>
            <person name="Floudas D."/>
            <person name="Sun H."/>
            <person name="Yadav J.S."/>
            <person name="Pangilinan J."/>
            <person name="Larsson K.H."/>
            <person name="Matsuura K."/>
            <person name="Barry K."/>
            <person name="Labutti K."/>
            <person name="Kuo R."/>
            <person name="Ohm R.A."/>
            <person name="Bhattacharya S.S."/>
            <person name="Shirouzu T."/>
            <person name="Yoshinaga Y."/>
            <person name="Martin F.M."/>
            <person name="Grigoriev I.V."/>
            <person name="Hibbett D.S."/>
        </authorList>
    </citation>
    <scope>NUCLEOTIDE SEQUENCE [LARGE SCALE GENOMIC DNA]</scope>
    <source>
        <strain evidence="1 2">CBS 109695</strain>
    </source>
</reference>
<protein>
    <submittedName>
        <fullName evidence="1">Uncharacterized protein</fullName>
    </submittedName>
</protein>
<dbReference type="EMBL" id="KV417576">
    <property type="protein sequence ID" value="KZP18012.1"/>
    <property type="molecule type" value="Genomic_DNA"/>
</dbReference>
<gene>
    <name evidence="1" type="ORF">FIBSPDRAFT_864156</name>
</gene>
<sequence length="51" mass="5491">MQSSLASHVDKAQVLELEGVFAKQEHTKREVALLRSLVDDANGSAGGRRGK</sequence>
<keyword evidence="2" id="KW-1185">Reference proteome</keyword>